<dbReference type="Gramene" id="TraesCS3A03G0093900.1">
    <property type="protein sequence ID" value="TraesCS3A03G0093900.1.CDS"/>
    <property type="gene ID" value="TraesCS3A03G0093900"/>
</dbReference>
<dbReference type="Gramene" id="TraesRN3A0100087700.1">
    <property type="protein sequence ID" value="TraesRN3A0100087700.1"/>
    <property type="gene ID" value="TraesRN3A0100087700"/>
</dbReference>
<accession>A0A3B6EAT2</accession>
<dbReference type="GeneID" id="123057676"/>
<dbReference type="SUPFAM" id="SSF46689">
    <property type="entry name" value="Homeodomain-like"/>
    <property type="match status" value="1"/>
</dbReference>
<dbReference type="PROSITE" id="PS51294">
    <property type="entry name" value="HTH_MYB"/>
    <property type="match status" value="1"/>
</dbReference>
<dbReference type="Proteomes" id="UP000019116">
    <property type="component" value="Chromosome 3A"/>
</dbReference>
<evidence type="ECO:0000259" key="6">
    <source>
        <dbReference type="PROSITE" id="PS51294"/>
    </source>
</evidence>
<dbReference type="Gramene" id="TraesCS3A02G046800.1">
    <property type="protein sequence ID" value="TraesCS3A02G046800.1"/>
    <property type="gene ID" value="TraesCS3A02G046800"/>
</dbReference>
<keyword evidence="8" id="KW-1185">Reference proteome</keyword>
<dbReference type="PANTHER" id="PTHR47998:SF3">
    <property type="entry name" value="TRANSCRIPTION FACTOR TRY-LIKE"/>
    <property type="match status" value="1"/>
</dbReference>
<feature type="region of interest" description="Disordered" evidence="4">
    <location>
        <begin position="1"/>
        <end position="50"/>
    </location>
</feature>
<dbReference type="GO" id="GO:0000987">
    <property type="term" value="F:cis-regulatory region sequence-specific DNA binding"/>
    <property type="evidence" value="ECO:0000318"/>
    <property type="project" value="GO_Central"/>
</dbReference>
<dbReference type="Gramene" id="TraesROB_scaffold_050143_01G000300.1">
    <property type="protein sequence ID" value="TraesROB_scaffold_050143_01G000300.1"/>
    <property type="gene ID" value="TraesROB_scaffold_050143_01G000300"/>
</dbReference>
<dbReference type="GO" id="GO:0006355">
    <property type="term" value="P:regulation of DNA-templated transcription"/>
    <property type="evidence" value="ECO:0000318"/>
    <property type="project" value="GO_Central"/>
</dbReference>
<reference evidence="7" key="2">
    <citation type="submission" date="2018-10" db="UniProtKB">
        <authorList>
            <consortium name="EnsemblPlants"/>
        </authorList>
    </citation>
    <scope>IDENTIFICATION</scope>
</reference>
<dbReference type="PROSITE" id="PS50090">
    <property type="entry name" value="MYB_LIKE"/>
    <property type="match status" value="1"/>
</dbReference>
<feature type="domain" description="HTH myb-type" evidence="6">
    <location>
        <begin position="59"/>
        <end position="107"/>
    </location>
</feature>
<dbReference type="SMR" id="A0A3B6EAT2"/>
<evidence type="ECO:0000259" key="5">
    <source>
        <dbReference type="PROSITE" id="PS50090"/>
    </source>
</evidence>
<dbReference type="Gramene" id="TraesPARA_EIv1.0_0778920.1">
    <property type="protein sequence ID" value="TraesPARA_EIv1.0_0778920.1.CDS"/>
    <property type="gene ID" value="TraesPARA_EIv1.0_0778920"/>
</dbReference>
<dbReference type="Pfam" id="PF00249">
    <property type="entry name" value="Myb_DNA-binding"/>
    <property type="match status" value="1"/>
</dbReference>
<proteinExistence type="predicted"/>
<dbReference type="STRING" id="4565.A0A3B6EAT2"/>
<dbReference type="Gene3D" id="1.10.10.60">
    <property type="entry name" value="Homeodomain-like"/>
    <property type="match status" value="1"/>
</dbReference>
<dbReference type="OrthoDB" id="2143914at2759"/>
<gene>
    <name evidence="7" type="primary">LOC123057676</name>
</gene>
<evidence type="ECO:0000256" key="3">
    <source>
        <dbReference type="ARBA" id="ARBA00023242"/>
    </source>
</evidence>
<dbReference type="InterPro" id="IPR015495">
    <property type="entry name" value="Myb_TF_plants"/>
</dbReference>
<feature type="compositionally biased region" description="Basic and acidic residues" evidence="4">
    <location>
        <begin position="147"/>
        <end position="156"/>
    </location>
</feature>
<dbReference type="SMART" id="SM00717">
    <property type="entry name" value="SANT"/>
    <property type="match status" value="1"/>
</dbReference>
<dbReference type="AlphaFoldDB" id="A0A3B6EAT2"/>
<dbReference type="InterPro" id="IPR017930">
    <property type="entry name" value="Myb_dom"/>
</dbReference>
<evidence type="ECO:0000313" key="8">
    <source>
        <dbReference type="Proteomes" id="UP000019116"/>
    </source>
</evidence>
<dbReference type="OMA" id="ACALYIG"/>
<dbReference type="Gramene" id="TraesNOR3A03G01338810.1">
    <property type="protein sequence ID" value="TraesNOR3A03G01338810.1"/>
    <property type="gene ID" value="TraesNOR3A03G01338810"/>
</dbReference>
<reference evidence="7" key="1">
    <citation type="submission" date="2018-08" db="EMBL/GenBank/DDBJ databases">
        <authorList>
            <person name="Rossello M."/>
        </authorList>
    </citation>
    <scope>NUCLEOTIDE SEQUENCE [LARGE SCALE GENOMIC DNA]</scope>
    <source>
        <strain evidence="7">cv. Chinese Spring</strain>
    </source>
</reference>
<dbReference type="Gramene" id="TraesCAD_scaffold_072604_01G000300.1">
    <property type="protein sequence ID" value="TraesCAD_scaffold_072604_01G000300.1"/>
    <property type="gene ID" value="TraesCAD_scaffold_072604_01G000300"/>
</dbReference>
<dbReference type="InterPro" id="IPR009057">
    <property type="entry name" value="Homeodomain-like_sf"/>
</dbReference>
<feature type="domain" description="Myb-like" evidence="5">
    <location>
        <begin position="59"/>
        <end position="98"/>
    </location>
</feature>
<feature type="region of interest" description="Disordered" evidence="4">
    <location>
        <begin position="147"/>
        <end position="167"/>
    </location>
</feature>
<comment type="subcellular location">
    <subcellularLocation>
        <location evidence="1">Nucleus</location>
    </subcellularLocation>
</comment>
<name>A0A3B6EAT2_WHEAT</name>
<dbReference type="GO" id="GO:0005634">
    <property type="term" value="C:nucleus"/>
    <property type="evidence" value="ECO:0000318"/>
    <property type="project" value="GO_Central"/>
</dbReference>
<protein>
    <submittedName>
        <fullName evidence="7">Uncharacterized protein</fullName>
    </submittedName>
</protein>
<dbReference type="CDD" id="cd00167">
    <property type="entry name" value="SANT"/>
    <property type="match status" value="1"/>
</dbReference>
<keyword evidence="3" id="KW-0539">Nucleus</keyword>
<evidence type="ECO:0000256" key="1">
    <source>
        <dbReference type="ARBA" id="ARBA00004123"/>
    </source>
</evidence>
<keyword evidence="2" id="KW-0238">DNA-binding</keyword>
<dbReference type="Gramene" id="TraesCLE_scaffold_046475_01G000300.1">
    <property type="protein sequence ID" value="TraesCLE_scaffold_046475_01G000300.1"/>
    <property type="gene ID" value="TraesCLE_scaffold_046475_01G000300"/>
</dbReference>
<evidence type="ECO:0000256" key="2">
    <source>
        <dbReference type="ARBA" id="ARBA00023125"/>
    </source>
</evidence>
<dbReference type="InterPro" id="IPR001005">
    <property type="entry name" value="SANT/Myb"/>
</dbReference>
<sequence>MREPRRSPSRQPMTASRGRQWRRRRPKLVTERLTTASSDARSLKPTTATRGLLAGTTTSFSEDEEDLLIKLHALLGNRWSIIAGRLPGRTGEEVEAHWGSPAMRRRAAGGADPDSHRVLLQALLASSHDQPTQPGEHLRRAVPNQVRDERPGRPYDDSAVSDAGSRRACASSDADSSWFLAELNLELTLSTPSSAST</sequence>
<evidence type="ECO:0000313" key="7">
    <source>
        <dbReference type="EnsemblPlants" id="TraesCS3A02G046800.1"/>
    </source>
</evidence>
<dbReference type="EnsemblPlants" id="TraesCS3A02G046800.1">
    <property type="protein sequence ID" value="TraesCS3A02G046800.1"/>
    <property type="gene ID" value="TraesCS3A02G046800"/>
</dbReference>
<organism evidence="7">
    <name type="scientific">Triticum aestivum</name>
    <name type="common">Wheat</name>
    <dbReference type="NCBI Taxonomy" id="4565"/>
    <lineage>
        <taxon>Eukaryota</taxon>
        <taxon>Viridiplantae</taxon>
        <taxon>Streptophyta</taxon>
        <taxon>Embryophyta</taxon>
        <taxon>Tracheophyta</taxon>
        <taxon>Spermatophyta</taxon>
        <taxon>Magnoliopsida</taxon>
        <taxon>Liliopsida</taxon>
        <taxon>Poales</taxon>
        <taxon>Poaceae</taxon>
        <taxon>BOP clade</taxon>
        <taxon>Pooideae</taxon>
        <taxon>Triticodae</taxon>
        <taxon>Triticeae</taxon>
        <taxon>Triticinae</taxon>
        <taxon>Triticum</taxon>
    </lineage>
</organism>
<evidence type="ECO:0000256" key="4">
    <source>
        <dbReference type="SAM" id="MobiDB-lite"/>
    </source>
</evidence>
<dbReference type="RefSeq" id="XP_044336534.1">
    <property type="nucleotide sequence ID" value="XM_044480599.1"/>
</dbReference>
<dbReference type="PANTHER" id="PTHR47998">
    <property type="entry name" value="TRANSCRIPTION FACTOR MYB51-LIKE ISOFORM X1"/>
    <property type="match status" value="1"/>
</dbReference>